<name>A0A1W0X5R9_HYPEX</name>
<proteinExistence type="predicted"/>
<feature type="region of interest" description="Disordered" evidence="1">
    <location>
        <begin position="296"/>
        <end position="317"/>
    </location>
</feature>
<evidence type="ECO:0000313" key="3">
    <source>
        <dbReference type="Proteomes" id="UP000192578"/>
    </source>
</evidence>
<organism evidence="2 3">
    <name type="scientific">Hypsibius exemplaris</name>
    <name type="common">Freshwater tardigrade</name>
    <dbReference type="NCBI Taxonomy" id="2072580"/>
    <lineage>
        <taxon>Eukaryota</taxon>
        <taxon>Metazoa</taxon>
        <taxon>Ecdysozoa</taxon>
        <taxon>Tardigrada</taxon>
        <taxon>Eutardigrada</taxon>
        <taxon>Parachela</taxon>
        <taxon>Hypsibioidea</taxon>
        <taxon>Hypsibiidae</taxon>
        <taxon>Hypsibius</taxon>
    </lineage>
</organism>
<sequence>MRLCSFSYVRLSTIFYPVVQNPIFHFLVKNKLVVEPLNGGIDGVGGLSPPISDAKMFDSSGHWKKPVGEMKTRRDNEAEPRAWDLPAWSCYFHCAHRPSFIPEIWIRHMQWHLKFFKKMTLDSARIEEADYNEYFKYYGLATYDQQRYNVSPTAIMAIINELYPFVTKGTSPVGALAVLGELNRDTSEPNSAETVAKESPVKSIVESAVKERKERSPFKLHMRGVNLPPDFSLSCPRHRFFVDDDDKEANGPAFTVVPSVQDTVDKIVEQYSLSNNDSSSSGTYIKVFDMSSQPIGDLSPASSLSSPAISEPETVDIRRKDIQSKTHQIDFSQEWPEVLHQLRTTDFRSILSTSSSASCSKAGGTEDIQSERQTPVAPALPVTSPNIAKPISLSGKKSSSWSSLAGTSTIPAPPSNPPPCFLPRSSIFTVVPEMVRAIPTIETSMRSVEGTLLQPQLSKDPWHNSALVGDLDAPYRTRTLREIAPAKTEPQPIPPTGWNTMFVPMPAQKGPPGRAPVKPIVVSDAFSSALGDSVPVSSEKEAVAETPKIPLPPLKSAKSATVSVPEVYCSHKSPSEMLIDDPPVVQDDEDEEVSQNTAAEGMPVNEEEKFLRQIFEHNPYLSKHALADFLKDASLVAECEWQSMMLAHGASSELFPQVVYPSGGVSFSGNLEVNYDPDHTVVASASVPDVVIRDYYVVCGAKQYMCSGCNELASTEAAIRAHVTREILDSFGKCEGMPASDELVTNSSMTASTSYEWSNGGPSSEKTLEEILPPRPKRRQRALRQLFTQGNVYFTMLKHSRRMTMKDPGPTVKFWDLPFAEQQKYQGLAEMRDKIRAEVVMEWKIDPASVTSFMNRKIGREMSRRFNERRRALPPSDPLSITGDKMPKKIRRIKRNTTLRSAEIWKNHEIVEGSADRGDLRSWDIAEWRCFIKCHHHPGFAPQIWLRHMQIHLRNRMKLIADNSKIWRVHHDEYFKYYALASYDNTRYHVSPSEVMEVIRQLGPFVVEDYQPRQLLPTTSASCYANGPGCQTLRQINQPTSAASSTNIIPASFLSTDCVGVPLPSSVSNQLLTSEVAAGSAVSDTVKAHKSKSANSDAARKLFFRGSCSPEVSEPESHRPMECASYRASSSSATGADQGEVAETFAEPPVDGEADVRDQTDDTLLIEANANDEEDKAFLAEVLRRNPYVSREKLLHHISDPGLIAEEEAAADTLSAVMMHGHGVQPDSSDQEFVDFTVSDADRADSEMTVRFHTGKMDCYFTLMDGERFRCGLCGAVIAPLAAALLHVAEDLLHSLRNTCESCKQTALIDLPRNEPERKSAGACFKVGELPEPEEGEPDGRSRIDCKAGYLFYYSSHLPEKQNKGVRSVKAAWNLLPADVKCQWQKLAELRNKIRSQIVLESKIEDYSFATKEQKKEIGLELKKRFDVARCTLSLPFPEFREKPPAKLRRFKKSSGEDNTTAEAVPVLDRDLDIDQVSQVAADSS</sequence>
<feature type="region of interest" description="Disordered" evidence="1">
    <location>
        <begin position="1109"/>
        <end position="1140"/>
    </location>
</feature>
<evidence type="ECO:0000313" key="2">
    <source>
        <dbReference type="EMBL" id="OQV22748.1"/>
    </source>
</evidence>
<accession>A0A1W0X5R9</accession>
<evidence type="ECO:0000256" key="1">
    <source>
        <dbReference type="SAM" id="MobiDB-lite"/>
    </source>
</evidence>
<feature type="region of interest" description="Disordered" evidence="1">
    <location>
        <begin position="355"/>
        <end position="383"/>
    </location>
</feature>
<reference evidence="3" key="1">
    <citation type="submission" date="2017-01" db="EMBL/GenBank/DDBJ databases">
        <title>Comparative genomics of anhydrobiosis in the tardigrade Hypsibius dujardini.</title>
        <authorList>
            <person name="Yoshida Y."/>
            <person name="Koutsovoulos G."/>
            <person name="Laetsch D."/>
            <person name="Stevens L."/>
            <person name="Kumar S."/>
            <person name="Horikawa D."/>
            <person name="Ishino K."/>
            <person name="Komine S."/>
            <person name="Tomita M."/>
            <person name="Blaxter M."/>
            <person name="Arakawa K."/>
        </authorList>
    </citation>
    <scope>NUCLEOTIDE SEQUENCE [LARGE SCALE GENOMIC DNA]</scope>
    <source>
        <strain evidence="3">Z151</strain>
    </source>
</reference>
<dbReference type="EMBL" id="MTYJ01000015">
    <property type="protein sequence ID" value="OQV22748.1"/>
    <property type="molecule type" value="Genomic_DNA"/>
</dbReference>
<gene>
    <name evidence="2" type="ORF">BV898_03187</name>
</gene>
<keyword evidence="3" id="KW-1185">Reference proteome</keyword>
<comment type="caution">
    <text evidence="2">The sequence shown here is derived from an EMBL/GenBank/DDBJ whole genome shotgun (WGS) entry which is preliminary data.</text>
</comment>
<dbReference type="Proteomes" id="UP000192578">
    <property type="component" value="Unassembled WGS sequence"/>
</dbReference>
<protein>
    <submittedName>
        <fullName evidence="2">Uncharacterized protein</fullName>
    </submittedName>
</protein>
<feature type="compositionally biased region" description="Low complexity" evidence="1">
    <location>
        <begin position="298"/>
        <end position="308"/>
    </location>
</feature>